<accession>A0A512L6S3</accession>
<feature type="compositionally biased region" description="Polar residues" evidence="1">
    <location>
        <begin position="359"/>
        <end position="380"/>
    </location>
</feature>
<dbReference type="AlphaFoldDB" id="A0A512L6S3"/>
<dbReference type="InterPro" id="IPR043991">
    <property type="entry name" value="Gp3-like"/>
</dbReference>
<sequence length="457" mass="50280">MTNAIVAIKGNGAAWPTLLGQGPARISTGGKIRAGIKVLTKKAAENPKAKEIYDQGVAAGQSFEQIEKILSEALPNLKTPLVPKNVPWFTVRGQDFPNPEIAKQILDACGEDRGDGVKRLYRFPVVFPSDMWQAVMPHELAAWGASEKKFWSEYAPDGRVRYCKCYAPVPLDDTGKRVIRVFGGRKTTLRSENGGLCDPESCGEYQQRQCNLSGRFIFFIPGIKSISAFELHTNSFYAMNAAIQKFETIAFMRGGRISGFLDAKQTPFYITKKLMEVPHIDETGHAVRVKQWIIELDAPVDVTALLRANDDEETAIVNAQMASQILEGPATVGDAPHALAPIDMPATQIWPENGGNEVPVQSATARADSKSPQAPKTPSRTRVAGINSGPSLEQVIEAAHSYGIDAARYEEYADRRWGSGWKINAGGRRGALEELERYRNDPRGYLDKIDTELKVFS</sequence>
<name>A0A512L6S3_9PROT</name>
<keyword evidence="3" id="KW-1185">Reference proteome</keyword>
<comment type="caution">
    <text evidence="2">The sequence shown here is derived from an EMBL/GenBank/DDBJ whole genome shotgun (WGS) entry which is preliminary data.</text>
</comment>
<dbReference type="OrthoDB" id="8951748at2"/>
<evidence type="ECO:0000256" key="1">
    <source>
        <dbReference type="SAM" id="MobiDB-lite"/>
    </source>
</evidence>
<dbReference type="Pfam" id="PF18897">
    <property type="entry name" value="Gp3-like"/>
    <property type="match status" value="1"/>
</dbReference>
<reference evidence="2 3" key="1">
    <citation type="submission" date="2019-07" db="EMBL/GenBank/DDBJ databases">
        <title>Whole genome shotgun sequence of Thiobacillus plumbophilus NBRC 107929.</title>
        <authorList>
            <person name="Hosoyama A."/>
            <person name="Uohara A."/>
            <person name="Ohji S."/>
            <person name="Ichikawa N."/>
        </authorList>
    </citation>
    <scope>NUCLEOTIDE SEQUENCE [LARGE SCALE GENOMIC DNA]</scope>
    <source>
        <strain evidence="2 3">NBRC 107929</strain>
    </source>
</reference>
<dbReference type="RefSeq" id="WP_147072021.1">
    <property type="nucleotide sequence ID" value="NZ_AP021884.1"/>
</dbReference>
<evidence type="ECO:0000313" key="2">
    <source>
        <dbReference type="EMBL" id="GEP30184.1"/>
    </source>
</evidence>
<proteinExistence type="predicted"/>
<gene>
    <name evidence="2" type="ORF">TPL01_13220</name>
</gene>
<organism evidence="2 3">
    <name type="scientific">Sulfuriferula plumbiphila</name>
    <dbReference type="NCBI Taxonomy" id="171865"/>
    <lineage>
        <taxon>Bacteria</taxon>
        <taxon>Pseudomonadati</taxon>
        <taxon>Pseudomonadota</taxon>
        <taxon>Betaproteobacteria</taxon>
        <taxon>Nitrosomonadales</taxon>
        <taxon>Sulfuricellaceae</taxon>
        <taxon>Sulfuriferula</taxon>
    </lineage>
</organism>
<evidence type="ECO:0000313" key="3">
    <source>
        <dbReference type="Proteomes" id="UP000321337"/>
    </source>
</evidence>
<feature type="region of interest" description="Disordered" evidence="1">
    <location>
        <begin position="352"/>
        <end position="382"/>
    </location>
</feature>
<protein>
    <submittedName>
        <fullName evidence="2">Uncharacterized protein</fullName>
    </submittedName>
</protein>
<dbReference type="Proteomes" id="UP000321337">
    <property type="component" value="Unassembled WGS sequence"/>
</dbReference>
<dbReference type="EMBL" id="BKAD01000012">
    <property type="protein sequence ID" value="GEP30184.1"/>
    <property type="molecule type" value="Genomic_DNA"/>
</dbReference>